<dbReference type="InterPro" id="IPR050351">
    <property type="entry name" value="BphY/WalK/GraS-like"/>
</dbReference>
<evidence type="ECO:0000256" key="3">
    <source>
        <dbReference type="ARBA" id="ARBA00012438"/>
    </source>
</evidence>
<dbReference type="AlphaFoldDB" id="A0A2X0SJ88"/>
<dbReference type="InterPro" id="IPR003594">
    <property type="entry name" value="HATPase_dom"/>
</dbReference>
<dbReference type="GO" id="GO:0000156">
    <property type="term" value="F:phosphorelay response regulator activity"/>
    <property type="evidence" value="ECO:0007669"/>
    <property type="project" value="TreeGrafter"/>
</dbReference>
<comment type="catalytic activity">
    <reaction evidence="1">
        <text>ATP + protein L-histidine = ADP + protein N-phospho-L-histidine.</text>
        <dbReference type="EC" id="2.7.13.3"/>
    </reaction>
</comment>
<dbReference type="Pfam" id="PF02518">
    <property type="entry name" value="HATPase_c"/>
    <property type="match status" value="1"/>
</dbReference>
<feature type="transmembrane region" description="Helical" evidence="7">
    <location>
        <begin position="234"/>
        <end position="253"/>
    </location>
</feature>
<dbReference type="FunFam" id="3.30.565.10:FF:000006">
    <property type="entry name" value="Sensor histidine kinase WalK"/>
    <property type="match status" value="1"/>
</dbReference>
<keyword evidence="5 9" id="KW-0808">Transferase</keyword>
<keyword evidence="4" id="KW-0597">Phosphoprotein</keyword>
<evidence type="ECO:0000256" key="2">
    <source>
        <dbReference type="ARBA" id="ARBA00004429"/>
    </source>
</evidence>
<dbReference type="InterPro" id="IPR004358">
    <property type="entry name" value="Sig_transdc_His_kin-like_C"/>
</dbReference>
<feature type="transmembrane region" description="Helical" evidence="7">
    <location>
        <begin position="28"/>
        <end position="51"/>
    </location>
</feature>
<dbReference type="InterPro" id="IPR021796">
    <property type="entry name" value="Tll0287-like_dom"/>
</dbReference>
<proteinExistence type="predicted"/>
<gene>
    <name evidence="9" type="ORF">NITFAB_1476</name>
</gene>
<dbReference type="SUPFAM" id="SSF47384">
    <property type="entry name" value="Homodimeric domain of signal transducing histidine kinase"/>
    <property type="match status" value="1"/>
</dbReference>
<dbReference type="EC" id="2.7.13.3" evidence="3"/>
<dbReference type="PROSITE" id="PS50109">
    <property type="entry name" value="HIS_KIN"/>
    <property type="match status" value="1"/>
</dbReference>
<dbReference type="InterPro" id="IPR005467">
    <property type="entry name" value="His_kinase_dom"/>
</dbReference>
<dbReference type="FunFam" id="1.10.287.130:FF:000070">
    <property type="entry name" value="Histidine kinase sensor protein"/>
    <property type="match status" value="1"/>
</dbReference>
<evidence type="ECO:0000256" key="6">
    <source>
        <dbReference type="ARBA" id="ARBA00022777"/>
    </source>
</evidence>
<dbReference type="EMBL" id="LS423452">
    <property type="protein sequence ID" value="SPS05886.1"/>
    <property type="molecule type" value="Genomic_DNA"/>
</dbReference>
<evidence type="ECO:0000256" key="1">
    <source>
        <dbReference type="ARBA" id="ARBA00000085"/>
    </source>
</evidence>
<protein>
    <recommendedName>
        <fullName evidence="3">histidine kinase</fullName>
        <ecNumber evidence="3">2.7.13.3</ecNumber>
    </recommendedName>
</protein>
<dbReference type="Gene3D" id="3.30.565.10">
    <property type="entry name" value="Histidine kinase-like ATPase, C-terminal domain"/>
    <property type="match status" value="1"/>
</dbReference>
<dbReference type="SUPFAM" id="SSF55874">
    <property type="entry name" value="ATPase domain of HSP90 chaperone/DNA topoisomerase II/histidine kinase"/>
    <property type="match status" value="1"/>
</dbReference>
<dbReference type="SMART" id="SM00387">
    <property type="entry name" value="HATPase_c"/>
    <property type="match status" value="1"/>
</dbReference>
<dbReference type="SMART" id="SM00388">
    <property type="entry name" value="HisKA"/>
    <property type="match status" value="1"/>
</dbReference>
<keyword evidence="7" id="KW-0472">Membrane</keyword>
<evidence type="ECO:0000256" key="4">
    <source>
        <dbReference type="ARBA" id="ARBA00022553"/>
    </source>
</evidence>
<evidence type="ECO:0000259" key="8">
    <source>
        <dbReference type="PROSITE" id="PS50109"/>
    </source>
</evidence>
<evidence type="ECO:0000256" key="5">
    <source>
        <dbReference type="ARBA" id="ARBA00022679"/>
    </source>
</evidence>
<evidence type="ECO:0000313" key="9">
    <source>
        <dbReference type="EMBL" id="SPS05886.1"/>
    </source>
</evidence>
<keyword evidence="6 9" id="KW-0418">Kinase</keyword>
<dbReference type="GO" id="GO:0005886">
    <property type="term" value="C:plasma membrane"/>
    <property type="evidence" value="ECO:0007669"/>
    <property type="project" value="UniProtKB-SubCell"/>
</dbReference>
<dbReference type="PANTHER" id="PTHR42878:SF15">
    <property type="entry name" value="BACTERIOPHYTOCHROME"/>
    <property type="match status" value="1"/>
</dbReference>
<comment type="subcellular location">
    <subcellularLocation>
        <location evidence="2">Cell inner membrane</location>
        <topology evidence="2">Multi-pass membrane protein</topology>
    </subcellularLocation>
</comment>
<dbReference type="Pfam" id="PF00512">
    <property type="entry name" value="HisKA"/>
    <property type="match status" value="1"/>
</dbReference>
<sequence length="498" mass="55848">MQSENCPVISSGLCQKLKKVLEACLAPLYKHTILVLSTIFVGGALFAFWYLSHATTTLVQSAALQGITMYSESLTELRNYYTSEVVDRLRSSNIEVTHDYQLKPGAIPLPAIFTMELGRRISLHGTGMRVRLYSNYPFPWRKDGGARDDFERQALVALQADPKQPYYRFEELDGRASLRYATADVMQEDCIGCHNAHPDSPKHDWKVGDVRGVLEIVRPLDVVVSQSRADLREIFILFGVLLTLGLGALALVITRLRRVSVELEVQVAQRTTQLAAANKELEAFSYSVSHDLRAPLRSIDGFSRALLDDYAPQLDDTGKDYLNRVRASTQRMGQLIDDMLMLSRVTRSEMNVDTVNLSALAQTVVDELQQEYPERFVEFVCTPGMMVRGDARLLKIVLENLLGNAWKFTSKREHAHIEFGVMHQVGASVYFIRDNGAGFDMAYVGKLFSAFQRLHAMTEFPGTGVGLATVQRIIHRHGGEAWAEGEIDKGATFYFTLP</sequence>
<dbReference type="PRINTS" id="PR00344">
    <property type="entry name" value="BCTRLSENSOR"/>
</dbReference>
<dbReference type="GO" id="GO:0000155">
    <property type="term" value="F:phosphorelay sensor kinase activity"/>
    <property type="evidence" value="ECO:0007669"/>
    <property type="project" value="InterPro"/>
</dbReference>
<dbReference type="GO" id="GO:0030295">
    <property type="term" value="F:protein kinase activator activity"/>
    <property type="evidence" value="ECO:0007669"/>
    <property type="project" value="TreeGrafter"/>
</dbReference>
<feature type="domain" description="Histidine kinase" evidence="8">
    <location>
        <begin position="287"/>
        <end position="498"/>
    </location>
</feature>
<name>A0A2X0SJ88_9PROT</name>
<dbReference type="InterPro" id="IPR036097">
    <property type="entry name" value="HisK_dim/P_sf"/>
</dbReference>
<dbReference type="Pfam" id="PF11845">
    <property type="entry name" value="Tll0287-like"/>
    <property type="match status" value="1"/>
</dbReference>
<organism evidence="9">
    <name type="scientific">Candidatus Nitrotoga fabula</name>
    <dbReference type="NCBI Taxonomy" id="2182327"/>
    <lineage>
        <taxon>Bacteria</taxon>
        <taxon>Pseudomonadati</taxon>
        <taxon>Pseudomonadota</taxon>
        <taxon>Betaproteobacteria</taxon>
        <taxon>Nitrosomonadales</taxon>
        <taxon>Gallionellaceae</taxon>
        <taxon>Candidatus Nitrotoga</taxon>
    </lineage>
</organism>
<dbReference type="GO" id="GO:0007234">
    <property type="term" value="P:osmosensory signaling via phosphorelay pathway"/>
    <property type="evidence" value="ECO:0007669"/>
    <property type="project" value="TreeGrafter"/>
</dbReference>
<dbReference type="Gene3D" id="1.10.287.130">
    <property type="match status" value="1"/>
</dbReference>
<keyword evidence="7" id="KW-1133">Transmembrane helix</keyword>
<accession>A0A2X0SJ88</accession>
<dbReference type="CDD" id="cd00082">
    <property type="entry name" value="HisKA"/>
    <property type="match status" value="1"/>
</dbReference>
<evidence type="ECO:0000256" key="7">
    <source>
        <dbReference type="SAM" id="Phobius"/>
    </source>
</evidence>
<keyword evidence="7" id="KW-0812">Transmembrane</keyword>
<dbReference type="InterPro" id="IPR036890">
    <property type="entry name" value="HATPase_C_sf"/>
</dbReference>
<reference evidence="9" key="1">
    <citation type="submission" date="2018-05" db="EMBL/GenBank/DDBJ databases">
        <authorList>
            <person name="Lanie J.A."/>
            <person name="Ng W.-L."/>
            <person name="Kazmierczak K.M."/>
            <person name="Andrzejewski T.M."/>
            <person name="Davidsen T.M."/>
            <person name="Wayne K.J."/>
            <person name="Tettelin H."/>
            <person name="Glass J.I."/>
            <person name="Rusch D."/>
            <person name="Podicherti R."/>
            <person name="Tsui H.-C.T."/>
            <person name="Winkler M.E."/>
        </authorList>
    </citation>
    <scope>NUCLEOTIDE SEQUENCE</scope>
    <source>
        <strain evidence="9">KNB</strain>
    </source>
</reference>
<dbReference type="InterPro" id="IPR003661">
    <property type="entry name" value="HisK_dim/P_dom"/>
</dbReference>
<dbReference type="PANTHER" id="PTHR42878">
    <property type="entry name" value="TWO-COMPONENT HISTIDINE KINASE"/>
    <property type="match status" value="1"/>
</dbReference>